<dbReference type="Gene3D" id="1.10.10.60">
    <property type="entry name" value="Homeodomain-like"/>
    <property type="match status" value="1"/>
</dbReference>
<keyword evidence="3" id="KW-0808">Transferase</keyword>
<gene>
    <name evidence="11" type="primary">rpoN</name>
    <name evidence="11" type="ORF">INF20_01090</name>
</gene>
<organism evidence="11 12">
    <name type="scientific">Gallibacter intestinalis</name>
    <dbReference type="NCBI Taxonomy" id="2779356"/>
    <lineage>
        <taxon>Bacteria</taxon>
        <taxon>Bacillati</taxon>
        <taxon>Bacillota</taxon>
        <taxon>Clostridia</taxon>
        <taxon>Eubacteriales</taxon>
        <taxon>Eubacteriaceae</taxon>
        <taxon>Gallibacter</taxon>
    </lineage>
</organism>
<dbReference type="InterPro" id="IPR007634">
    <property type="entry name" value="RNA_pol_sigma_54_DNA-bd"/>
</dbReference>
<dbReference type="NCBIfam" id="TIGR02395">
    <property type="entry name" value="rpoN_sigma"/>
    <property type="match status" value="1"/>
</dbReference>
<keyword evidence="12" id="KW-1185">Reference proteome</keyword>
<dbReference type="PANTHER" id="PTHR32248:SF4">
    <property type="entry name" value="RNA POLYMERASE SIGMA-54 FACTOR"/>
    <property type="match status" value="1"/>
</dbReference>
<evidence type="ECO:0000256" key="5">
    <source>
        <dbReference type="ARBA" id="ARBA00023015"/>
    </source>
</evidence>
<proteinExistence type="inferred from homology"/>
<dbReference type="InterPro" id="IPR007046">
    <property type="entry name" value="RNA_pol_sigma_54_core-bd"/>
</dbReference>
<dbReference type="PRINTS" id="PR00045">
    <property type="entry name" value="SIGMA54FCT"/>
</dbReference>
<keyword evidence="8" id="KW-0804">Transcription</keyword>
<keyword evidence="5" id="KW-0805">Transcription regulation</keyword>
<keyword evidence="7" id="KW-0238">DNA-binding</keyword>
<evidence type="ECO:0000256" key="7">
    <source>
        <dbReference type="ARBA" id="ARBA00023125"/>
    </source>
</evidence>
<comment type="caution">
    <text evidence="11">The sequence shown here is derived from an EMBL/GenBank/DDBJ whole genome shotgun (WGS) entry which is preliminary data.</text>
</comment>
<dbReference type="PROSITE" id="PS50044">
    <property type="entry name" value="SIGMA54_3"/>
    <property type="match status" value="1"/>
</dbReference>
<evidence type="ECO:0000256" key="8">
    <source>
        <dbReference type="ARBA" id="ARBA00023163"/>
    </source>
</evidence>
<evidence type="ECO:0000259" key="10">
    <source>
        <dbReference type="Pfam" id="PF04963"/>
    </source>
</evidence>
<feature type="domain" description="RNA polymerase sigma factor 54 DNA-binding" evidence="9">
    <location>
        <begin position="275"/>
        <end position="433"/>
    </location>
</feature>
<dbReference type="EMBL" id="JADCKA010000001">
    <property type="protein sequence ID" value="MBE5034885.1"/>
    <property type="molecule type" value="Genomic_DNA"/>
</dbReference>
<dbReference type="Pfam" id="PF04552">
    <property type="entry name" value="Sigma54_DBD"/>
    <property type="match status" value="1"/>
</dbReference>
<dbReference type="Gene3D" id="1.10.10.1330">
    <property type="entry name" value="RNA polymerase sigma-54 factor, core-binding domain"/>
    <property type="match status" value="1"/>
</dbReference>
<evidence type="ECO:0000313" key="12">
    <source>
        <dbReference type="Proteomes" id="UP001516588"/>
    </source>
</evidence>
<name>A0ABR9QWG6_9FIRM</name>
<keyword evidence="4" id="KW-0548">Nucleotidyltransferase</keyword>
<keyword evidence="2" id="KW-0240">DNA-directed RNA polymerase</keyword>
<dbReference type="InterPro" id="IPR038709">
    <property type="entry name" value="RpoN_core-bd_sf"/>
</dbReference>
<dbReference type="Pfam" id="PF04963">
    <property type="entry name" value="Sigma54_CBD"/>
    <property type="match status" value="1"/>
</dbReference>
<evidence type="ECO:0000256" key="3">
    <source>
        <dbReference type="ARBA" id="ARBA00022679"/>
    </source>
</evidence>
<dbReference type="Pfam" id="PF00309">
    <property type="entry name" value="Sigma54_AID"/>
    <property type="match status" value="1"/>
</dbReference>
<dbReference type="PIRSF" id="PIRSF000774">
    <property type="entry name" value="RpoN"/>
    <property type="match status" value="1"/>
</dbReference>
<feature type="domain" description="RNA polymerase sigma factor 54 core-binding" evidence="10">
    <location>
        <begin position="73"/>
        <end position="260"/>
    </location>
</feature>
<sequence length="434" mass="49376">MKLGYAIGTKQQQKMVMSPERIQALNILQAGGAELGDYIKEELLTNPALEIAEPARELKPIKADDVKDHIAERQAAFEESMYDFLKSQLRLSFECEHKISIGEFIIDSIDPWGYLTMTECEMAKAMNEDRQSVAEVLSVIRQFDPPGIAATDLKDCVRRQLKQKGRLDRMTDKLVEYHLEDLAENRIEKISRDMGISIEAVKQSAELIKSINPKPGSIFAADSERAYIFPDVIVKKDDEGNLVVENDRTVIPSLCLSSYYEKLIRDESQDGVVMEYLSERIEAAIRLIRAIERREKTMMDITWEIIRFQEEFFKKGEKFLKPMTMGQIAESIGMAESTVSRAIRDKYIQCPCGVYKMRYFFSAGVENGSGEGVSAVSIKKYIAEMIEKEDGTKPLSDQKLALELGKMGMDISRRTVAKYREEMGIGSSSKRRKY</sequence>
<dbReference type="Proteomes" id="UP001516588">
    <property type="component" value="Unassembled WGS sequence"/>
</dbReference>
<evidence type="ECO:0000256" key="2">
    <source>
        <dbReference type="ARBA" id="ARBA00022478"/>
    </source>
</evidence>
<dbReference type="PANTHER" id="PTHR32248">
    <property type="entry name" value="RNA POLYMERASE SIGMA-54 FACTOR"/>
    <property type="match status" value="1"/>
</dbReference>
<evidence type="ECO:0000256" key="1">
    <source>
        <dbReference type="ARBA" id="ARBA00008798"/>
    </source>
</evidence>
<evidence type="ECO:0000259" key="9">
    <source>
        <dbReference type="Pfam" id="PF04552"/>
    </source>
</evidence>
<protein>
    <submittedName>
        <fullName evidence="11">RNA polymerase factor sigma-54</fullName>
    </submittedName>
</protein>
<dbReference type="PROSITE" id="PS00718">
    <property type="entry name" value="SIGMA54_2"/>
    <property type="match status" value="1"/>
</dbReference>
<evidence type="ECO:0000256" key="6">
    <source>
        <dbReference type="ARBA" id="ARBA00023082"/>
    </source>
</evidence>
<dbReference type="RefSeq" id="WP_226384548.1">
    <property type="nucleotide sequence ID" value="NZ_JADCKA010000001.1"/>
</dbReference>
<evidence type="ECO:0000313" key="11">
    <source>
        <dbReference type="EMBL" id="MBE5034885.1"/>
    </source>
</evidence>
<comment type="similarity">
    <text evidence="1">Belongs to the sigma-54 factor family.</text>
</comment>
<reference evidence="11 12" key="1">
    <citation type="submission" date="2020-10" db="EMBL/GenBank/DDBJ databases">
        <title>ChiBAC.</title>
        <authorList>
            <person name="Zenner C."/>
            <person name="Hitch T.C.A."/>
            <person name="Clavel T."/>
        </authorList>
    </citation>
    <scope>NUCLEOTIDE SEQUENCE [LARGE SCALE GENOMIC DNA]</scope>
    <source>
        <strain evidence="11 12">DSM 108706</strain>
    </source>
</reference>
<dbReference type="InterPro" id="IPR000394">
    <property type="entry name" value="RNA_pol_sigma_54"/>
</dbReference>
<evidence type="ECO:0000256" key="4">
    <source>
        <dbReference type="ARBA" id="ARBA00022695"/>
    </source>
</evidence>
<keyword evidence="6" id="KW-0731">Sigma factor</keyword>
<accession>A0ABR9QWG6</accession>